<evidence type="ECO:0000259" key="11">
    <source>
        <dbReference type="PROSITE" id="PS50859"/>
    </source>
</evidence>
<comment type="caution">
    <text evidence="13">The sequence shown here is derived from an EMBL/GenBank/DDBJ whole genome shotgun (WGS) entry which is preliminary data.</text>
</comment>
<dbReference type="GO" id="GO:0015031">
    <property type="term" value="P:protein transport"/>
    <property type="evidence" value="ECO:0007669"/>
    <property type="project" value="UniProtKB-KW"/>
</dbReference>
<evidence type="ECO:0000256" key="6">
    <source>
        <dbReference type="ARBA" id="ARBA00023136"/>
    </source>
</evidence>
<keyword evidence="2" id="KW-0813">Transport</keyword>
<dbReference type="PROSITE" id="PS50859">
    <property type="entry name" value="LONGIN"/>
    <property type="match status" value="1"/>
</dbReference>
<name>A0A699Z8D1_HAELA</name>
<keyword evidence="5" id="KW-1133">Transmembrane helix</keyword>
<evidence type="ECO:0000256" key="5">
    <source>
        <dbReference type="ARBA" id="ARBA00022989"/>
    </source>
</evidence>
<dbReference type="GO" id="GO:0016020">
    <property type="term" value="C:membrane"/>
    <property type="evidence" value="ECO:0007669"/>
    <property type="project" value="InterPro"/>
</dbReference>
<feature type="domain" description="V-SNARE coiled-coil homology" evidence="12">
    <location>
        <begin position="128"/>
        <end position="190"/>
    </location>
</feature>
<proteinExistence type="inferred from homology"/>
<dbReference type="Proteomes" id="UP000485058">
    <property type="component" value="Unassembled WGS sequence"/>
</dbReference>
<evidence type="ECO:0000256" key="1">
    <source>
        <dbReference type="ARBA" id="ARBA00008025"/>
    </source>
</evidence>
<evidence type="ECO:0000256" key="3">
    <source>
        <dbReference type="ARBA" id="ARBA00022692"/>
    </source>
</evidence>
<sequence>MRQQPKLLYAVVARGTVTLAEHSNVAGNANLIAVRILEKLGPEDTRVSYSQERHMFHVLVQDGLTCMVMAEESSGRRIPFAFLDDIRARFYASYGNAREALAYEYSTDFGPVLAERMAFFGNDPAADTITRVKGELLEVKNIMIENIEKVLERGEKLDLLVDKTDNLQGPLEQHKAGGQASRRGGAGWALPGGGRTPPWAAVVAVAAKDGKMGCGQMIMGCISTSLTPCAARGVAQG</sequence>
<dbReference type="GO" id="GO:0012505">
    <property type="term" value="C:endomembrane system"/>
    <property type="evidence" value="ECO:0007669"/>
    <property type="project" value="UniProtKB-SubCell"/>
</dbReference>
<comment type="function">
    <text evidence="7">Involved in the targeting and/or fusion of transport vesicles to their target membrane.</text>
</comment>
<evidence type="ECO:0000313" key="13">
    <source>
        <dbReference type="EMBL" id="GFH15499.1"/>
    </source>
</evidence>
<dbReference type="Gene3D" id="3.30.450.50">
    <property type="entry name" value="Longin domain"/>
    <property type="match status" value="1"/>
</dbReference>
<keyword evidence="3" id="KW-0812">Transmembrane</keyword>
<comment type="subcellular location">
    <subcellularLocation>
        <location evidence="8">Endomembrane system</location>
        <topology evidence="8">Single-pass type IV membrane protein</topology>
    </subcellularLocation>
</comment>
<dbReference type="GO" id="GO:0005737">
    <property type="term" value="C:cytoplasm"/>
    <property type="evidence" value="ECO:0007669"/>
    <property type="project" value="UniProtKB-ARBA"/>
</dbReference>
<keyword evidence="4" id="KW-0653">Protein transport</keyword>
<accession>A0A699Z8D1</accession>
<evidence type="ECO:0000256" key="9">
    <source>
        <dbReference type="PROSITE-ProRule" id="PRU00290"/>
    </source>
</evidence>
<keyword evidence="9" id="KW-0175">Coiled coil</keyword>
<dbReference type="FunFam" id="3.30.450.50:FF:000015">
    <property type="entry name" value="Synaptobrevin 2 isoform 1"/>
    <property type="match status" value="1"/>
</dbReference>
<gene>
    <name evidence="13" type="ORF">HaLaN_11737</name>
</gene>
<keyword evidence="14" id="KW-1185">Reference proteome</keyword>
<dbReference type="EMBL" id="BLLF01000859">
    <property type="protein sequence ID" value="GFH15499.1"/>
    <property type="molecule type" value="Genomic_DNA"/>
</dbReference>
<organism evidence="13 14">
    <name type="scientific">Haematococcus lacustris</name>
    <name type="common">Green alga</name>
    <name type="synonym">Haematococcus pluvialis</name>
    <dbReference type="NCBI Taxonomy" id="44745"/>
    <lineage>
        <taxon>Eukaryota</taxon>
        <taxon>Viridiplantae</taxon>
        <taxon>Chlorophyta</taxon>
        <taxon>core chlorophytes</taxon>
        <taxon>Chlorophyceae</taxon>
        <taxon>CS clade</taxon>
        <taxon>Chlamydomonadales</taxon>
        <taxon>Haematococcaceae</taxon>
        <taxon>Haematococcus</taxon>
    </lineage>
</organism>
<dbReference type="InterPro" id="IPR051097">
    <property type="entry name" value="Synaptobrevin-like_transport"/>
</dbReference>
<dbReference type="InterPro" id="IPR042855">
    <property type="entry name" value="V_SNARE_CC"/>
</dbReference>
<dbReference type="Pfam" id="PF13774">
    <property type="entry name" value="Longin"/>
    <property type="match status" value="1"/>
</dbReference>
<dbReference type="PRINTS" id="PR00219">
    <property type="entry name" value="SYNAPTOBREVN"/>
</dbReference>
<dbReference type="PANTHER" id="PTHR21136:SF214">
    <property type="entry name" value="VESICLE-ASSOCIATED MEMBRANE PROTEIN 714"/>
    <property type="match status" value="1"/>
</dbReference>
<feature type="domain" description="Longin" evidence="11">
    <location>
        <begin position="11"/>
        <end position="113"/>
    </location>
</feature>
<evidence type="ECO:0000259" key="12">
    <source>
        <dbReference type="PROSITE" id="PS50892"/>
    </source>
</evidence>
<keyword evidence="6" id="KW-0472">Membrane</keyword>
<dbReference type="CDD" id="cd15843">
    <property type="entry name" value="R-SNARE"/>
    <property type="match status" value="1"/>
</dbReference>
<dbReference type="SUPFAM" id="SSF58038">
    <property type="entry name" value="SNARE fusion complex"/>
    <property type="match status" value="1"/>
</dbReference>
<dbReference type="PANTHER" id="PTHR21136">
    <property type="entry name" value="SNARE PROTEINS"/>
    <property type="match status" value="1"/>
</dbReference>
<dbReference type="Pfam" id="PF00957">
    <property type="entry name" value="Synaptobrevin"/>
    <property type="match status" value="1"/>
</dbReference>
<evidence type="ECO:0000256" key="2">
    <source>
        <dbReference type="ARBA" id="ARBA00022448"/>
    </source>
</evidence>
<dbReference type="SUPFAM" id="SSF64356">
    <property type="entry name" value="SNARE-like"/>
    <property type="match status" value="1"/>
</dbReference>
<dbReference type="Gene3D" id="1.20.5.110">
    <property type="match status" value="1"/>
</dbReference>
<evidence type="ECO:0000256" key="8">
    <source>
        <dbReference type="ARBA" id="ARBA00046280"/>
    </source>
</evidence>
<evidence type="ECO:0000256" key="4">
    <source>
        <dbReference type="ARBA" id="ARBA00022927"/>
    </source>
</evidence>
<dbReference type="AlphaFoldDB" id="A0A699Z8D1"/>
<dbReference type="SMART" id="SM01270">
    <property type="entry name" value="Longin"/>
    <property type="match status" value="1"/>
</dbReference>
<feature type="non-terminal residue" evidence="13">
    <location>
        <position position="1"/>
    </location>
</feature>
<dbReference type="CDD" id="cd14824">
    <property type="entry name" value="Longin"/>
    <property type="match status" value="1"/>
</dbReference>
<reference evidence="13 14" key="1">
    <citation type="submission" date="2020-02" db="EMBL/GenBank/DDBJ databases">
        <title>Draft genome sequence of Haematococcus lacustris strain NIES-144.</title>
        <authorList>
            <person name="Morimoto D."/>
            <person name="Nakagawa S."/>
            <person name="Yoshida T."/>
            <person name="Sawayama S."/>
        </authorList>
    </citation>
    <scope>NUCLEOTIDE SEQUENCE [LARGE SCALE GENOMIC DNA]</scope>
    <source>
        <strain evidence="13 14">NIES-144</strain>
    </source>
</reference>
<comment type="similarity">
    <text evidence="1">Belongs to the synaptobrevin family.</text>
</comment>
<evidence type="ECO:0000313" key="14">
    <source>
        <dbReference type="Proteomes" id="UP000485058"/>
    </source>
</evidence>
<dbReference type="PROSITE" id="PS00417">
    <property type="entry name" value="SYNAPTOBREVIN"/>
    <property type="match status" value="1"/>
</dbReference>
<dbReference type="InterPro" id="IPR001388">
    <property type="entry name" value="Synaptobrevin-like"/>
</dbReference>
<dbReference type="PROSITE" id="PS50892">
    <property type="entry name" value="V_SNARE"/>
    <property type="match status" value="1"/>
</dbReference>
<evidence type="ECO:0000256" key="7">
    <source>
        <dbReference type="ARBA" id="ARBA00037493"/>
    </source>
</evidence>
<dbReference type="InterPro" id="IPR011012">
    <property type="entry name" value="Longin-like_dom_sf"/>
</dbReference>
<dbReference type="GO" id="GO:0016192">
    <property type="term" value="P:vesicle-mediated transport"/>
    <property type="evidence" value="ECO:0007669"/>
    <property type="project" value="InterPro"/>
</dbReference>
<protein>
    <submittedName>
        <fullName evidence="13">Uncharacterized protein</fullName>
    </submittedName>
</protein>
<feature type="region of interest" description="Disordered" evidence="10">
    <location>
        <begin position="171"/>
        <end position="192"/>
    </location>
</feature>
<evidence type="ECO:0000256" key="10">
    <source>
        <dbReference type="SAM" id="MobiDB-lite"/>
    </source>
</evidence>
<dbReference type="InterPro" id="IPR010908">
    <property type="entry name" value="Longin_dom"/>
</dbReference>